<dbReference type="InterPro" id="IPR000897">
    <property type="entry name" value="SRP54_GTPase_dom"/>
</dbReference>
<dbReference type="InterPro" id="IPR004780">
    <property type="entry name" value="SRP"/>
</dbReference>
<dbReference type="Pfam" id="PF02978">
    <property type="entry name" value="SRP_SPB"/>
    <property type="match status" value="1"/>
</dbReference>
<dbReference type="AlphaFoldDB" id="A0A449BD68"/>
<keyword evidence="5 9" id="KW-0342">GTP-binding</keyword>
<protein>
    <recommendedName>
        <fullName evidence="9">Signal recognition particle protein</fullName>
        <ecNumber evidence="9">3.6.5.4</ecNumber>
    </recommendedName>
    <alternativeName>
        <fullName evidence="9">Fifty-four homolog</fullName>
    </alternativeName>
</protein>
<dbReference type="SMART" id="SM00382">
    <property type="entry name" value="AAA"/>
    <property type="match status" value="1"/>
</dbReference>
<dbReference type="GO" id="GO:0006614">
    <property type="term" value="P:SRP-dependent cotranslational protein targeting to membrane"/>
    <property type="evidence" value="ECO:0007669"/>
    <property type="project" value="InterPro"/>
</dbReference>
<feature type="binding site" evidence="9">
    <location>
        <begin position="247"/>
        <end position="250"/>
    </location>
    <ligand>
        <name>GTP</name>
        <dbReference type="ChEBI" id="CHEBI:37565"/>
    </ligand>
</feature>
<dbReference type="OrthoDB" id="9804720at2"/>
<keyword evidence="4 9" id="KW-0694">RNA-binding</keyword>
<organism evidence="12 13">
    <name type="scientific">Haploplasma axanthum</name>
    <name type="common">Acholeplasma axanthum</name>
    <dbReference type="NCBI Taxonomy" id="29552"/>
    <lineage>
        <taxon>Bacteria</taxon>
        <taxon>Bacillati</taxon>
        <taxon>Mycoplasmatota</taxon>
        <taxon>Mollicutes</taxon>
        <taxon>Acholeplasmatales</taxon>
        <taxon>Acholeplasmataceae</taxon>
        <taxon>Haploplasma</taxon>
    </lineage>
</organism>
<feature type="compositionally biased region" description="Basic residues" evidence="10">
    <location>
        <begin position="456"/>
        <end position="468"/>
    </location>
</feature>
<evidence type="ECO:0000256" key="5">
    <source>
        <dbReference type="ARBA" id="ARBA00023134"/>
    </source>
</evidence>
<dbReference type="GO" id="GO:0003924">
    <property type="term" value="F:GTPase activity"/>
    <property type="evidence" value="ECO:0007669"/>
    <property type="project" value="UniProtKB-UniRule"/>
</dbReference>
<comment type="catalytic activity">
    <reaction evidence="8 9">
        <text>GTP + H2O = GDP + phosphate + H(+)</text>
        <dbReference type="Rhea" id="RHEA:19669"/>
        <dbReference type="ChEBI" id="CHEBI:15377"/>
        <dbReference type="ChEBI" id="CHEBI:15378"/>
        <dbReference type="ChEBI" id="CHEBI:37565"/>
        <dbReference type="ChEBI" id="CHEBI:43474"/>
        <dbReference type="ChEBI" id="CHEBI:58189"/>
        <dbReference type="EC" id="3.6.5.4"/>
    </reaction>
</comment>
<dbReference type="Pfam" id="PF00448">
    <property type="entry name" value="SRP54"/>
    <property type="match status" value="1"/>
</dbReference>
<evidence type="ECO:0000256" key="10">
    <source>
        <dbReference type="SAM" id="MobiDB-lite"/>
    </source>
</evidence>
<dbReference type="Gene3D" id="1.10.260.30">
    <property type="entry name" value="Signal recognition particle, SRP54 subunit, M-domain"/>
    <property type="match status" value="1"/>
</dbReference>
<evidence type="ECO:0000313" key="12">
    <source>
        <dbReference type="EMBL" id="VEU80375.1"/>
    </source>
</evidence>
<dbReference type="KEGG" id="aaxa:NCTC10138_00744"/>
<keyword evidence="9" id="KW-0963">Cytoplasm</keyword>
<comment type="subunit">
    <text evidence="9">Part of the signal recognition particle protein translocation system, which is composed of SRP and FtsY.</text>
</comment>
<dbReference type="EMBL" id="LR215048">
    <property type="protein sequence ID" value="VEU80375.1"/>
    <property type="molecule type" value="Genomic_DNA"/>
</dbReference>
<dbReference type="HAMAP" id="MF_00306">
    <property type="entry name" value="SRP54"/>
    <property type="match status" value="1"/>
</dbReference>
<dbReference type="Proteomes" id="UP000289841">
    <property type="component" value="Chromosome"/>
</dbReference>
<dbReference type="InterPro" id="IPR003593">
    <property type="entry name" value="AAA+_ATPase"/>
</dbReference>
<name>A0A449BD68_HAPAX</name>
<keyword evidence="3 9" id="KW-0378">Hydrolase</keyword>
<proteinExistence type="inferred from homology"/>
<keyword evidence="13" id="KW-1185">Reference proteome</keyword>
<dbReference type="InterPro" id="IPR036891">
    <property type="entry name" value="Signal_recog_part_SRP54_M_sf"/>
</dbReference>
<dbReference type="CDD" id="cd18539">
    <property type="entry name" value="SRP_G"/>
    <property type="match status" value="1"/>
</dbReference>
<comment type="function">
    <text evidence="9">Involved in targeting and insertion of nascent membrane proteins into the cytoplasmic membrane. Binds to the hydrophobic signal sequence of the ribosome-nascent chain (RNC) as it emerges from the ribosomes. The SRP-RNC complex is then targeted to the cytoplasmic membrane where it interacts with the SRP receptor FtsY.</text>
</comment>
<dbReference type="SMART" id="SM00962">
    <property type="entry name" value="SRP54"/>
    <property type="match status" value="1"/>
</dbReference>
<feature type="domain" description="SRP54-type proteins GTP-binding" evidence="11">
    <location>
        <begin position="268"/>
        <end position="281"/>
    </location>
</feature>
<comment type="subcellular location">
    <subcellularLocation>
        <location evidence="9">Cytoplasm</location>
    </subcellularLocation>
    <text evidence="9">The SRP-RNC complex is targeted to the cytoplasmic membrane.</text>
</comment>
<dbReference type="PROSITE" id="PS00300">
    <property type="entry name" value="SRP54"/>
    <property type="match status" value="1"/>
</dbReference>
<evidence type="ECO:0000256" key="7">
    <source>
        <dbReference type="ARBA" id="ARBA00023274"/>
    </source>
</evidence>
<evidence type="ECO:0000256" key="2">
    <source>
        <dbReference type="ARBA" id="ARBA00022741"/>
    </source>
</evidence>
<sequence>MENSLSSRLQMAMRRITGRGKLNESDIDEMMREVRLSLLEADVNFKVVKQFTANVKEKAIGEKILKGLNPGQQVVKVVHDELKSIMGEEAVPLMFENTGITTFMTIGLQGSGKTTSIGKLGVYLRKNYKKKVMFIAADVYRPAAIEQLITIGKQIGIEVYDEGIKDARKIVKNGLEYAKKNGYEVVIIDTAGRLHIDEEMMQELVDVKKLANPTEILLTVDAMTGQDAAQIAKSFHDQLNATGAILTKLDGDTRGGAALSIREVSGIPIKFMSSGEKMDTFEPFHPERMASRILGMGDVLTLIEKATEAIDEDEAKNMMERMMSDKFNYYDLLKQFKMIKRMGSISKILGFIPGMGNIKKAASQIDDKQFDKMAIIISSMTEAEKKNPELIDKASSRRQRIAKGAGVSVSDVNNLRQALEAQKKMVKTMSNMSEDDLKRLEKDPSALMKNAPQRTNKGKGKGKGNFRF</sequence>
<reference evidence="12 13" key="1">
    <citation type="submission" date="2019-01" db="EMBL/GenBank/DDBJ databases">
        <authorList>
            <consortium name="Pathogen Informatics"/>
        </authorList>
    </citation>
    <scope>NUCLEOTIDE SEQUENCE [LARGE SCALE GENOMIC DNA]</scope>
    <source>
        <strain evidence="12 13">NCTC10138</strain>
    </source>
</reference>
<evidence type="ECO:0000256" key="1">
    <source>
        <dbReference type="ARBA" id="ARBA00005450"/>
    </source>
</evidence>
<feature type="binding site" evidence="9">
    <location>
        <begin position="107"/>
        <end position="114"/>
    </location>
    <ligand>
        <name>GTP</name>
        <dbReference type="ChEBI" id="CHEBI:37565"/>
    </ligand>
</feature>
<dbReference type="InterPro" id="IPR004125">
    <property type="entry name" value="Signal_recog_particle_SRP54_M"/>
</dbReference>
<dbReference type="PANTHER" id="PTHR11564">
    <property type="entry name" value="SIGNAL RECOGNITION PARTICLE 54K PROTEIN SRP54"/>
    <property type="match status" value="1"/>
</dbReference>
<evidence type="ECO:0000256" key="8">
    <source>
        <dbReference type="ARBA" id="ARBA00048027"/>
    </source>
</evidence>
<gene>
    <name evidence="9 12" type="primary">ffh</name>
    <name evidence="12" type="ORF">NCTC10138_00744</name>
</gene>
<dbReference type="SUPFAM" id="SSF47446">
    <property type="entry name" value="Signal peptide-binding domain"/>
    <property type="match status" value="1"/>
</dbReference>
<evidence type="ECO:0000313" key="13">
    <source>
        <dbReference type="Proteomes" id="UP000289841"/>
    </source>
</evidence>
<dbReference type="SMART" id="SM00963">
    <property type="entry name" value="SRP54_N"/>
    <property type="match status" value="1"/>
</dbReference>
<comment type="domain">
    <text evidence="9">Composed of three domains: the N-terminal N domain, which is responsible for interactions with the ribosome, the central G domain, which binds GTP, and the C-terminal M domain, which binds the RNA and the signal sequence of the RNC.</text>
</comment>
<comment type="similarity">
    <text evidence="1 9">Belongs to the GTP-binding SRP family. SRP54 subfamily.</text>
</comment>
<dbReference type="Pfam" id="PF02881">
    <property type="entry name" value="SRP54_N"/>
    <property type="match status" value="1"/>
</dbReference>
<dbReference type="PANTHER" id="PTHR11564:SF5">
    <property type="entry name" value="SIGNAL RECOGNITION PARTICLE SUBUNIT SRP54"/>
    <property type="match status" value="1"/>
</dbReference>
<evidence type="ECO:0000256" key="3">
    <source>
        <dbReference type="ARBA" id="ARBA00022801"/>
    </source>
</evidence>
<dbReference type="GO" id="GO:0008312">
    <property type="term" value="F:7S RNA binding"/>
    <property type="evidence" value="ECO:0007669"/>
    <property type="project" value="InterPro"/>
</dbReference>
<dbReference type="SUPFAM" id="SSF52540">
    <property type="entry name" value="P-loop containing nucleoside triphosphate hydrolases"/>
    <property type="match status" value="1"/>
</dbReference>
<keyword evidence="7 9" id="KW-0687">Ribonucleoprotein</keyword>
<dbReference type="GO" id="GO:0005525">
    <property type="term" value="F:GTP binding"/>
    <property type="evidence" value="ECO:0007669"/>
    <property type="project" value="UniProtKB-UniRule"/>
</dbReference>
<keyword evidence="6 9" id="KW-0733">Signal recognition particle</keyword>
<evidence type="ECO:0000256" key="6">
    <source>
        <dbReference type="ARBA" id="ARBA00023135"/>
    </source>
</evidence>
<dbReference type="STRING" id="1278311.GCA_000428705_01170"/>
<accession>A0A449BD68</accession>
<dbReference type="Gene3D" id="3.40.50.300">
    <property type="entry name" value="P-loop containing nucleotide triphosphate hydrolases"/>
    <property type="match status" value="1"/>
</dbReference>
<evidence type="ECO:0000259" key="11">
    <source>
        <dbReference type="PROSITE" id="PS00300"/>
    </source>
</evidence>
<dbReference type="GO" id="GO:0048500">
    <property type="term" value="C:signal recognition particle"/>
    <property type="evidence" value="ECO:0007669"/>
    <property type="project" value="UniProtKB-UniRule"/>
</dbReference>
<dbReference type="NCBIfam" id="TIGR00959">
    <property type="entry name" value="ffh"/>
    <property type="match status" value="1"/>
</dbReference>
<dbReference type="EC" id="3.6.5.4" evidence="9"/>
<evidence type="ECO:0000256" key="9">
    <source>
        <dbReference type="HAMAP-Rule" id="MF_00306"/>
    </source>
</evidence>
<keyword evidence="2 9" id="KW-0547">Nucleotide-binding</keyword>
<dbReference type="Gene3D" id="1.20.120.140">
    <property type="entry name" value="Signal recognition particle SRP54, nucleotide-binding domain"/>
    <property type="match status" value="1"/>
</dbReference>
<dbReference type="InterPro" id="IPR042101">
    <property type="entry name" value="SRP54_N_sf"/>
</dbReference>
<evidence type="ECO:0000256" key="4">
    <source>
        <dbReference type="ARBA" id="ARBA00022884"/>
    </source>
</evidence>
<dbReference type="InterPro" id="IPR027417">
    <property type="entry name" value="P-loop_NTPase"/>
</dbReference>
<dbReference type="InterPro" id="IPR022941">
    <property type="entry name" value="SRP54"/>
</dbReference>
<dbReference type="InterPro" id="IPR013822">
    <property type="entry name" value="Signal_recog_particl_SRP54_hlx"/>
</dbReference>
<feature type="binding site" evidence="9">
    <location>
        <begin position="189"/>
        <end position="193"/>
    </location>
    <ligand>
        <name>GTP</name>
        <dbReference type="ChEBI" id="CHEBI:37565"/>
    </ligand>
</feature>
<feature type="region of interest" description="Disordered" evidence="10">
    <location>
        <begin position="441"/>
        <end position="468"/>
    </location>
</feature>